<feature type="transmembrane region" description="Helical" evidence="5">
    <location>
        <begin position="66"/>
        <end position="86"/>
    </location>
</feature>
<sequence>MFFAALFSYYFSVRNDTLAWGAEWFPEGAIELKPGGSLMSTFAMAAITMAWAHYASIHEDRTHGYIALGLTALLGIAAVNQTVFYLNDIALPIDHSVATTLLFVIVGAHMVMTGIAVLWMGLVLLRAFGGQATGRHQDLVISVSIFWYAVVAVYSVIWLFIYIAK</sequence>
<dbReference type="InterPro" id="IPR035973">
    <property type="entry name" value="Cyt_c_oxidase_su3-like_sf"/>
</dbReference>
<protein>
    <recommendedName>
        <fullName evidence="6">Heme-copper oxidase subunit III family profile domain-containing protein</fullName>
    </recommendedName>
</protein>
<feature type="domain" description="Heme-copper oxidase subunit III family profile" evidence="6">
    <location>
        <begin position="1"/>
        <end position="165"/>
    </location>
</feature>
<organism evidence="7">
    <name type="scientific">marine metagenome</name>
    <dbReference type="NCBI Taxonomy" id="408172"/>
    <lineage>
        <taxon>unclassified sequences</taxon>
        <taxon>metagenomes</taxon>
        <taxon>ecological metagenomes</taxon>
    </lineage>
</organism>
<dbReference type="AlphaFoldDB" id="A0A381YE97"/>
<dbReference type="InterPro" id="IPR000298">
    <property type="entry name" value="Cyt_c_oxidase-like_su3"/>
</dbReference>
<keyword evidence="2 5" id="KW-0812">Transmembrane</keyword>
<name>A0A381YE97_9ZZZZ</name>
<dbReference type="InterPro" id="IPR013833">
    <property type="entry name" value="Cyt_c_oxidase_su3_a-hlx"/>
</dbReference>
<dbReference type="GO" id="GO:0016020">
    <property type="term" value="C:membrane"/>
    <property type="evidence" value="ECO:0007669"/>
    <property type="project" value="UniProtKB-SubCell"/>
</dbReference>
<dbReference type="SUPFAM" id="SSF81452">
    <property type="entry name" value="Cytochrome c oxidase subunit III-like"/>
    <property type="match status" value="1"/>
</dbReference>
<dbReference type="GO" id="GO:0022904">
    <property type="term" value="P:respiratory electron transport chain"/>
    <property type="evidence" value="ECO:0007669"/>
    <property type="project" value="InterPro"/>
</dbReference>
<evidence type="ECO:0000256" key="1">
    <source>
        <dbReference type="ARBA" id="ARBA00004141"/>
    </source>
</evidence>
<evidence type="ECO:0000313" key="7">
    <source>
        <dbReference type="EMBL" id="SVA75325.1"/>
    </source>
</evidence>
<comment type="subcellular location">
    <subcellularLocation>
        <location evidence="1">Membrane</location>
        <topology evidence="1">Multi-pass membrane protein</topology>
    </subcellularLocation>
</comment>
<keyword evidence="4 5" id="KW-0472">Membrane</keyword>
<dbReference type="PROSITE" id="PS50253">
    <property type="entry name" value="COX3"/>
    <property type="match status" value="1"/>
</dbReference>
<feature type="transmembrane region" description="Helical" evidence="5">
    <location>
        <begin position="145"/>
        <end position="164"/>
    </location>
</feature>
<gene>
    <name evidence="7" type="ORF">METZ01_LOCUS128179</name>
</gene>
<feature type="transmembrane region" description="Helical" evidence="5">
    <location>
        <begin position="98"/>
        <end position="125"/>
    </location>
</feature>
<dbReference type="GO" id="GO:0004129">
    <property type="term" value="F:cytochrome-c oxidase activity"/>
    <property type="evidence" value="ECO:0007669"/>
    <property type="project" value="InterPro"/>
</dbReference>
<dbReference type="Pfam" id="PF00510">
    <property type="entry name" value="COX3"/>
    <property type="match status" value="1"/>
</dbReference>
<evidence type="ECO:0000256" key="2">
    <source>
        <dbReference type="ARBA" id="ARBA00022692"/>
    </source>
</evidence>
<proteinExistence type="predicted"/>
<dbReference type="EMBL" id="UINC01018026">
    <property type="protein sequence ID" value="SVA75325.1"/>
    <property type="molecule type" value="Genomic_DNA"/>
</dbReference>
<evidence type="ECO:0000256" key="3">
    <source>
        <dbReference type="ARBA" id="ARBA00022989"/>
    </source>
</evidence>
<feature type="transmembrane region" description="Helical" evidence="5">
    <location>
        <begin position="37"/>
        <end position="54"/>
    </location>
</feature>
<accession>A0A381YE97</accession>
<evidence type="ECO:0000256" key="4">
    <source>
        <dbReference type="ARBA" id="ARBA00023136"/>
    </source>
</evidence>
<reference evidence="7" key="1">
    <citation type="submission" date="2018-05" db="EMBL/GenBank/DDBJ databases">
        <authorList>
            <person name="Lanie J.A."/>
            <person name="Ng W.-L."/>
            <person name="Kazmierczak K.M."/>
            <person name="Andrzejewski T.M."/>
            <person name="Davidsen T.M."/>
            <person name="Wayne K.J."/>
            <person name="Tettelin H."/>
            <person name="Glass J.I."/>
            <person name="Rusch D."/>
            <person name="Podicherti R."/>
            <person name="Tsui H.-C.T."/>
            <person name="Winkler M.E."/>
        </authorList>
    </citation>
    <scope>NUCLEOTIDE SEQUENCE</scope>
</reference>
<evidence type="ECO:0000256" key="5">
    <source>
        <dbReference type="SAM" id="Phobius"/>
    </source>
</evidence>
<evidence type="ECO:0000259" key="6">
    <source>
        <dbReference type="PROSITE" id="PS50253"/>
    </source>
</evidence>
<keyword evidence="3 5" id="KW-1133">Transmembrane helix</keyword>
<dbReference type="Gene3D" id="1.20.120.80">
    <property type="entry name" value="Cytochrome c oxidase, subunit III, four-helix bundle"/>
    <property type="match status" value="1"/>
</dbReference>